<evidence type="ECO:0000313" key="9">
    <source>
        <dbReference type="Proteomes" id="UP000199759"/>
    </source>
</evidence>
<keyword evidence="6" id="KW-0408">Iron</keyword>
<dbReference type="GO" id="GO:0008198">
    <property type="term" value="F:ferrous iron binding"/>
    <property type="evidence" value="ECO:0007669"/>
    <property type="project" value="TreeGrafter"/>
</dbReference>
<keyword evidence="4" id="KW-0223">Dioxygenase</keyword>
<dbReference type="STRING" id="144026.SAMN04488568_10328"/>
<accession>A0A1G9NXY3</accession>
<evidence type="ECO:0000259" key="7">
    <source>
        <dbReference type="PROSITE" id="PS51471"/>
    </source>
</evidence>
<name>A0A1G9NXY3_9PROT</name>
<evidence type="ECO:0000313" key="8">
    <source>
        <dbReference type="EMBL" id="SDL91231.1"/>
    </source>
</evidence>
<dbReference type="GO" id="GO:0071456">
    <property type="term" value="P:cellular response to hypoxia"/>
    <property type="evidence" value="ECO:0007669"/>
    <property type="project" value="TreeGrafter"/>
</dbReference>
<feature type="domain" description="Fe2OG dioxygenase" evidence="7">
    <location>
        <begin position="110"/>
        <end position="207"/>
    </location>
</feature>
<proteinExistence type="predicted"/>
<evidence type="ECO:0000256" key="2">
    <source>
        <dbReference type="ARBA" id="ARBA00022723"/>
    </source>
</evidence>
<evidence type="ECO:0000256" key="1">
    <source>
        <dbReference type="ARBA" id="ARBA00001961"/>
    </source>
</evidence>
<keyword evidence="2" id="KW-0479">Metal-binding</keyword>
<dbReference type="InterPro" id="IPR044862">
    <property type="entry name" value="Pro_4_hyd_alph_FE2OG_OXY"/>
</dbReference>
<dbReference type="OrthoDB" id="9783171at2"/>
<dbReference type="EMBL" id="FNHG01000003">
    <property type="protein sequence ID" value="SDL91231.1"/>
    <property type="molecule type" value="Genomic_DNA"/>
</dbReference>
<keyword evidence="5" id="KW-0560">Oxidoreductase</keyword>
<dbReference type="PROSITE" id="PS51471">
    <property type="entry name" value="FE2OG_OXY"/>
    <property type="match status" value="1"/>
</dbReference>
<gene>
    <name evidence="8" type="ORF">SAMN04488568_10328</name>
</gene>
<organism evidence="8 9">
    <name type="scientific">Maricaulis salignorans</name>
    <dbReference type="NCBI Taxonomy" id="144026"/>
    <lineage>
        <taxon>Bacteria</taxon>
        <taxon>Pseudomonadati</taxon>
        <taxon>Pseudomonadota</taxon>
        <taxon>Alphaproteobacteria</taxon>
        <taxon>Maricaulales</taxon>
        <taxon>Maricaulaceae</taxon>
        <taxon>Maricaulis</taxon>
    </lineage>
</organism>
<protein>
    <submittedName>
        <fullName evidence="8">SM-20-related protein</fullName>
    </submittedName>
</protein>
<dbReference type="GO" id="GO:0031418">
    <property type="term" value="F:L-ascorbic acid binding"/>
    <property type="evidence" value="ECO:0007669"/>
    <property type="project" value="UniProtKB-KW"/>
</dbReference>
<dbReference type="GO" id="GO:0031543">
    <property type="term" value="F:peptidyl-proline dioxygenase activity"/>
    <property type="evidence" value="ECO:0007669"/>
    <property type="project" value="TreeGrafter"/>
</dbReference>
<sequence length="226" mass="25160">MGLHTILPSGLPAFDAAGLCADLTRQGWSQQSLGDTALLTALREEAVMLWQEDELRRAGVGRASDHELVREIRRDKTRWFDGSSPAQRGWLDFAESLRLQLNQRLALGLFSFEAHYAVYEPGGFYRKHLDSFRGARNRILSSVLYLNPGWQAGDGGLLRLYDESDDSVITDIIPEFGTFAVFLSEEIPHEVTPALAPRFSIAGWHRCNDLARAPALQAKVLPIAAI</sequence>
<dbReference type="InterPro" id="IPR051559">
    <property type="entry name" value="HIF_prolyl_hydroxylases"/>
</dbReference>
<dbReference type="Gene3D" id="2.60.120.620">
    <property type="entry name" value="q2cbj1_9rhob like domain"/>
    <property type="match status" value="1"/>
</dbReference>
<comment type="cofactor">
    <cofactor evidence="1">
        <name>L-ascorbate</name>
        <dbReference type="ChEBI" id="CHEBI:38290"/>
    </cofactor>
</comment>
<dbReference type="SMART" id="SM00702">
    <property type="entry name" value="P4Hc"/>
    <property type="match status" value="1"/>
</dbReference>
<dbReference type="RefSeq" id="WP_091767050.1">
    <property type="nucleotide sequence ID" value="NZ_FNHG01000003.1"/>
</dbReference>
<evidence type="ECO:0000256" key="6">
    <source>
        <dbReference type="ARBA" id="ARBA00023004"/>
    </source>
</evidence>
<keyword evidence="9" id="KW-1185">Reference proteome</keyword>
<evidence type="ECO:0000256" key="5">
    <source>
        <dbReference type="ARBA" id="ARBA00023002"/>
    </source>
</evidence>
<dbReference type="InterPro" id="IPR005123">
    <property type="entry name" value="Oxoglu/Fe-dep_dioxygenase_dom"/>
</dbReference>
<evidence type="ECO:0000256" key="3">
    <source>
        <dbReference type="ARBA" id="ARBA00022896"/>
    </source>
</evidence>
<keyword evidence="3" id="KW-0847">Vitamin C</keyword>
<dbReference type="AlphaFoldDB" id="A0A1G9NXY3"/>
<dbReference type="PANTHER" id="PTHR12907">
    <property type="entry name" value="EGL NINE HOMOLOG-RELATED"/>
    <property type="match status" value="1"/>
</dbReference>
<reference evidence="8 9" key="1">
    <citation type="submission" date="2016-10" db="EMBL/GenBank/DDBJ databases">
        <authorList>
            <person name="de Groot N.N."/>
        </authorList>
    </citation>
    <scope>NUCLEOTIDE SEQUENCE [LARGE SCALE GENOMIC DNA]</scope>
    <source>
        <strain evidence="8 9">DSM 16077</strain>
    </source>
</reference>
<evidence type="ECO:0000256" key="4">
    <source>
        <dbReference type="ARBA" id="ARBA00022964"/>
    </source>
</evidence>
<dbReference type="Proteomes" id="UP000199759">
    <property type="component" value="Unassembled WGS sequence"/>
</dbReference>
<dbReference type="InterPro" id="IPR006620">
    <property type="entry name" value="Pro_4_hyd_alph"/>
</dbReference>
<dbReference type="Pfam" id="PF13640">
    <property type="entry name" value="2OG-FeII_Oxy_3"/>
    <property type="match status" value="1"/>
</dbReference>
<dbReference type="PANTHER" id="PTHR12907:SF26">
    <property type="entry name" value="HIF PROLYL HYDROXYLASE, ISOFORM C"/>
    <property type="match status" value="1"/>
</dbReference>